<comment type="caution">
    <text evidence="2">The sequence shown here is derived from an EMBL/GenBank/DDBJ whole genome shotgun (WGS) entry which is preliminary data.</text>
</comment>
<dbReference type="OrthoDB" id="506498at2759"/>
<reference evidence="2" key="1">
    <citation type="journal article" date="2021" name="Nat. Commun.">
        <title>Genetic determinants of endophytism in the Arabidopsis root mycobiome.</title>
        <authorList>
            <person name="Mesny F."/>
            <person name="Miyauchi S."/>
            <person name="Thiergart T."/>
            <person name="Pickel B."/>
            <person name="Atanasova L."/>
            <person name="Karlsson M."/>
            <person name="Huettel B."/>
            <person name="Barry K.W."/>
            <person name="Haridas S."/>
            <person name="Chen C."/>
            <person name="Bauer D."/>
            <person name="Andreopoulos W."/>
            <person name="Pangilinan J."/>
            <person name="LaButti K."/>
            <person name="Riley R."/>
            <person name="Lipzen A."/>
            <person name="Clum A."/>
            <person name="Drula E."/>
            <person name="Henrissat B."/>
            <person name="Kohler A."/>
            <person name="Grigoriev I.V."/>
            <person name="Martin F.M."/>
            <person name="Hacquard S."/>
        </authorList>
    </citation>
    <scope>NUCLEOTIDE SEQUENCE</scope>
    <source>
        <strain evidence="2">MPI-SDFR-AT-0117</strain>
    </source>
</reference>
<name>A0A9P9ABI6_9PEZI</name>
<proteinExistence type="inferred from homology"/>
<dbReference type="Pfam" id="PF13489">
    <property type="entry name" value="Methyltransf_23"/>
    <property type="match status" value="1"/>
</dbReference>
<dbReference type="Gene3D" id="3.40.50.150">
    <property type="entry name" value="Vaccinia Virus protein VP39"/>
    <property type="match status" value="1"/>
</dbReference>
<dbReference type="InterPro" id="IPR029063">
    <property type="entry name" value="SAM-dependent_MTases_sf"/>
</dbReference>
<dbReference type="PANTHER" id="PTHR43591:SF24">
    <property type="entry name" value="2-METHOXY-6-POLYPRENYL-1,4-BENZOQUINOL METHYLASE, MITOCHONDRIAL"/>
    <property type="match status" value="1"/>
</dbReference>
<dbReference type="SUPFAM" id="SSF53335">
    <property type="entry name" value="S-adenosyl-L-methionine-dependent methyltransferases"/>
    <property type="match status" value="1"/>
</dbReference>
<dbReference type="PANTHER" id="PTHR43591">
    <property type="entry name" value="METHYLTRANSFERASE"/>
    <property type="match status" value="1"/>
</dbReference>
<organism evidence="2 3">
    <name type="scientific">Plectosphaerella plurivora</name>
    <dbReference type="NCBI Taxonomy" id="936078"/>
    <lineage>
        <taxon>Eukaryota</taxon>
        <taxon>Fungi</taxon>
        <taxon>Dikarya</taxon>
        <taxon>Ascomycota</taxon>
        <taxon>Pezizomycotina</taxon>
        <taxon>Sordariomycetes</taxon>
        <taxon>Hypocreomycetidae</taxon>
        <taxon>Glomerellales</taxon>
        <taxon>Plectosphaerellaceae</taxon>
        <taxon>Plectosphaerella</taxon>
    </lineage>
</organism>
<dbReference type="EMBL" id="JAGSXJ010000010">
    <property type="protein sequence ID" value="KAH6687974.1"/>
    <property type="molecule type" value="Genomic_DNA"/>
</dbReference>
<evidence type="ECO:0000313" key="2">
    <source>
        <dbReference type="EMBL" id="KAH6687974.1"/>
    </source>
</evidence>
<dbReference type="GO" id="GO:0032259">
    <property type="term" value="P:methylation"/>
    <property type="evidence" value="ECO:0007669"/>
    <property type="project" value="UniProtKB-KW"/>
</dbReference>
<keyword evidence="2" id="KW-0489">Methyltransferase</keyword>
<gene>
    <name evidence="2" type="ORF">F5X68DRAFT_7633</name>
</gene>
<evidence type="ECO:0000256" key="1">
    <source>
        <dbReference type="ARBA" id="ARBA00038158"/>
    </source>
</evidence>
<sequence length="306" mass="35729">MSDDETVPLDEEYLPTVFQDGREYQQFALQNLHYFEPIDDHEMVRINDLHNVLMLALNNRLLPSELTRPRKILELGVGTGDWAVEVAKTYPACEVVAVDICPHMWPEEVPDNLILQVDNINESFTWPRNEFDFVHSQMMVGVVNKDRWQPYIRDIFRTLRRGGWCEMVEIYFNAQSDNGTLTDDHALRRWSKGYMESIQPLKNPRAPLRMARWMREAGFTVNEEPRPIPLPTCGWPTDPRQQEVGRQNREQVRSMLSSVALYPMTVFQGMAVRDFEIMVAQARNEADNPAYKAYFSLYVCRGQKPR</sequence>
<evidence type="ECO:0000313" key="3">
    <source>
        <dbReference type="Proteomes" id="UP000770015"/>
    </source>
</evidence>
<dbReference type="AlphaFoldDB" id="A0A9P9ABI6"/>
<dbReference type="CDD" id="cd02440">
    <property type="entry name" value="AdoMet_MTases"/>
    <property type="match status" value="1"/>
</dbReference>
<keyword evidence="2" id="KW-0808">Transferase</keyword>
<keyword evidence="3" id="KW-1185">Reference proteome</keyword>
<comment type="similarity">
    <text evidence="1">Belongs to the methyltransferase superfamily. LaeA methyltransferase family.</text>
</comment>
<dbReference type="GO" id="GO:0008168">
    <property type="term" value="F:methyltransferase activity"/>
    <property type="evidence" value="ECO:0007669"/>
    <property type="project" value="UniProtKB-KW"/>
</dbReference>
<protein>
    <submittedName>
        <fullName evidence="2">UMTA methyltransferase</fullName>
    </submittedName>
</protein>
<accession>A0A9P9ABI6</accession>
<dbReference type="Proteomes" id="UP000770015">
    <property type="component" value="Unassembled WGS sequence"/>
</dbReference>